<proteinExistence type="predicted"/>
<name>A0ABU4SS01_9PSEU</name>
<evidence type="ECO:0000313" key="1">
    <source>
        <dbReference type="EMBL" id="MDX8028676.1"/>
    </source>
</evidence>
<dbReference type="RefSeq" id="WP_319963681.1">
    <property type="nucleotide sequence ID" value="NZ_JAXAVW010000001.1"/>
</dbReference>
<accession>A0ABU4SS01</accession>
<evidence type="ECO:0000313" key="2">
    <source>
        <dbReference type="Proteomes" id="UP001285521"/>
    </source>
</evidence>
<dbReference type="EMBL" id="JAXAVW010000001">
    <property type="protein sequence ID" value="MDX8028676.1"/>
    <property type="molecule type" value="Genomic_DNA"/>
</dbReference>
<reference evidence="1 2" key="1">
    <citation type="submission" date="2023-11" db="EMBL/GenBank/DDBJ databases">
        <title>Lentzea sokolovensis, sp. nov., Lentzea kristufkii, sp. nov., and Lentzea miocenensis, sp. nov., rare actinobacteria from Sokolov Coal Basin, Miocene lacustrine sediment, Czech Republic.</title>
        <authorList>
            <person name="Lara A."/>
            <person name="Kotroba L."/>
            <person name="Nouioui I."/>
            <person name="Neumann-Schaal M."/>
            <person name="Mast Y."/>
            <person name="Chronakova A."/>
        </authorList>
    </citation>
    <scope>NUCLEOTIDE SEQUENCE [LARGE SCALE GENOMIC DNA]</scope>
    <source>
        <strain evidence="1 2">BCCO 10_0856</strain>
    </source>
</reference>
<comment type="caution">
    <text evidence="1">The sequence shown here is derived from an EMBL/GenBank/DDBJ whole genome shotgun (WGS) entry which is preliminary data.</text>
</comment>
<protein>
    <submittedName>
        <fullName evidence="1">Uncharacterized protein</fullName>
    </submittedName>
</protein>
<dbReference type="Proteomes" id="UP001285521">
    <property type="component" value="Unassembled WGS sequence"/>
</dbReference>
<reference evidence="1 2" key="2">
    <citation type="submission" date="2023-11" db="EMBL/GenBank/DDBJ databases">
        <authorList>
            <person name="Lara A.C."/>
            <person name="Chronakova A."/>
        </authorList>
    </citation>
    <scope>NUCLEOTIDE SEQUENCE [LARGE SCALE GENOMIC DNA]</scope>
    <source>
        <strain evidence="1 2">BCCO 10_0856</strain>
    </source>
</reference>
<keyword evidence="2" id="KW-1185">Reference proteome</keyword>
<organism evidence="1 2">
    <name type="scientific">Lentzea miocenica</name>
    <dbReference type="NCBI Taxonomy" id="3095431"/>
    <lineage>
        <taxon>Bacteria</taxon>
        <taxon>Bacillati</taxon>
        <taxon>Actinomycetota</taxon>
        <taxon>Actinomycetes</taxon>
        <taxon>Pseudonocardiales</taxon>
        <taxon>Pseudonocardiaceae</taxon>
        <taxon>Lentzea</taxon>
    </lineage>
</organism>
<gene>
    <name evidence="1" type="ORF">SK803_00570</name>
</gene>
<sequence>MADLGFPLSVTALGILPAVRASHSDGVAPVLLARASAREEPEQTRFRQHLGNLPINYEPDTFSAPC</sequence>